<proteinExistence type="predicted"/>
<keyword evidence="2" id="KW-0812">Transmembrane</keyword>
<gene>
    <name evidence="3" type="ORF">IPO85_19120</name>
</gene>
<sequence length="106" mass="11509">MGEAKSKKTTTAPVTTNIKTGPKPSESSSFTRNNPIKEVTYGKTQFKFVFIGLGLIALGLILMSGGWMPSPDVWDESIIYSSRRLVLAPICILAGLAVQIYAIFKV</sequence>
<name>A0A9D7SDE6_9BACT</name>
<reference evidence="3 4" key="1">
    <citation type="submission" date="2020-10" db="EMBL/GenBank/DDBJ databases">
        <title>Connecting structure to function with the recovery of over 1000 high-quality activated sludge metagenome-assembled genomes encoding full-length rRNA genes using long-read sequencing.</title>
        <authorList>
            <person name="Singleton C.M."/>
            <person name="Petriglieri F."/>
            <person name="Kristensen J.M."/>
            <person name="Kirkegaard R.H."/>
            <person name="Michaelsen T.Y."/>
            <person name="Andersen M.H."/>
            <person name="Karst S.M."/>
            <person name="Dueholm M.S."/>
            <person name="Nielsen P.H."/>
            <person name="Albertsen M."/>
        </authorList>
    </citation>
    <scope>NUCLEOTIDE SEQUENCE [LARGE SCALE GENOMIC DNA]</scope>
    <source>
        <strain evidence="3">Ribe_18-Q3-R11-54_BAT3C.373</strain>
    </source>
</reference>
<keyword evidence="2" id="KW-0472">Membrane</keyword>
<evidence type="ECO:0000313" key="3">
    <source>
        <dbReference type="EMBL" id="MBK9719585.1"/>
    </source>
</evidence>
<accession>A0A9D7SDE6</accession>
<comment type="caution">
    <text evidence="3">The sequence shown here is derived from an EMBL/GenBank/DDBJ whole genome shotgun (WGS) entry which is preliminary data.</text>
</comment>
<dbReference type="Proteomes" id="UP000808349">
    <property type="component" value="Unassembled WGS sequence"/>
</dbReference>
<organism evidence="3 4">
    <name type="scientific">Candidatus Defluviibacterium haderslevense</name>
    <dbReference type="NCBI Taxonomy" id="2981993"/>
    <lineage>
        <taxon>Bacteria</taxon>
        <taxon>Pseudomonadati</taxon>
        <taxon>Bacteroidota</taxon>
        <taxon>Saprospiria</taxon>
        <taxon>Saprospirales</taxon>
        <taxon>Saprospiraceae</taxon>
        <taxon>Candidatus Defluviibacterium</taxon>
    </lineage>
</organism>
<dbReference type="AlphaFoldDB" id="A0A9D7SDE6"/>
<feature type="transmembrane region" description="Helical" evidence="2">
    <location>
        <begin position="85"/>
        <end position="104"/>
    </location>
</feature>
<dbReference type="InterPro" id="IPR021448">
    <property type="entry name" value="DUF3098"/>
</dbReference>
<feature type="compositionally biased region" description="Polar residues" evidence="1">
    <location>
        <begin position="9"/>
        <end position="31"/>
    </location>
</feature>
<evidence type="ECO:0000256" key="1">
    <source>
        <dbReference type="SAM" id="MobiDB-lite"/>
    </source>
</evidence>
<feature type="region of interest" description="Disordered" evidence="1">
    <location>
        <begin position="1"/>
        <end position="31"/>
    </location>
</feature>
<evidence type="ECO:0000313" key="4">
    <source>
        <dbReference type="Proteomes" id="UP000808349"/>
    </source>
</evidence>
<feature type="transmembrane region" description="Helical" evidence="2">
    <location>
        <begin position="46"/>
        <end position="65"/>
    </location>
</feature>
<dbReference type="Pfam" id="PF11297">
    <property type="entry name" value="DUF3098"/>
    <property type="match status" value="1"/>
</dbReference>
<dbReference type="EMBL" id="JADKFW010000021">
    <property type="protein sequence ID" value="MBK9719585.1"/>
    <property type="molecule type" value="Genomic_DNA"/>
</dbReference>
<keyword evidence="2" id="KW-1133">Transmembrane helix</keyword>
<evidence type="ECO:0000256" key="2">
    <source>
        <dbReference type="SAM" id="Phobius"/>
    </source>
</evidence>
<protein>
    <submittedName>
        <fullName evidence="3">DUF3098 domain-containing protein</fullName>
    </submittedName>
</protein>